<protein>
    <recommendedName>
        <fullName evidence="3">Urease accessory protein UreD</fullName>
    </recommendedName>
</protein>
<dbReference type="EMBL" id="JAESVA010000004">
    <property type="protein sequence ID" value="MCB8881206.1"/>
    <property type="molecule type" value="Genomic_DNA"/>
</dbReference>
<proteinExistence type="inferred from homology"/>
<gene>
    <name evidence="3" type="primary">ureD</name>
    <name evidence="4" type="ORF">ACELLULO517_13240</name>
</gene>
<dbReference type="Proteomes" id="UP000721844">
    <property type="component" value="Unassembled WGS sequence"/>
</dbReference>
<evidence type="ECO:0000256" key="2">
    <source>
        <dbReference type="ARBA" id="ARBA00023186"/>
    </source>
</evidence>
<dbReference type="RefSeq" id="WP_227307876.1">
    <property type="nucleotide sequence ID" value="NZ_JAESVA010000004.1"/>
</dbReference>
<comment type="similarity">
    <text evidence="1 3">Belongs to the UreD family.</text>
</comment>
<keyword evidence="5" id="KW-1185">Reference proteome</keyword>
<comment type="subcellular location">
    <subcellularLocation>
        <location evidence="3">Cytoplasm</location>
    </subcellularLocation>
</comment>
<sequence>MNALADLSPPPLDLSFQKRGRQTVLAHRHVTYPFFVTAPLRGQGPTARIILQSVSGGLFGDERVAQRIAVGPDASAVIVMPSATIVHDRRGKASPNFAVTLHVEDRACLHYLPRPVILLPGSGLVQSIDLTIGQDSTVLIQDGFLMHDPQGFAAAQRHLDSRVSIRDAAGRIVALDRTKITDTDIAAGTYRAFGSLWLLRAMHDGFYETVKDVLSRLSGNSTSCYWGMTRLRAESGIMIRIAAHDGGDLDIAMTEIRNALLTAIAV</sequence>
<dbReference type="HAMAP" id="MF_01384">
    <property type="entry name" value="UreD"/>
    <property type="match status" value="1"/>
</dbReference>
<evidence type="ECO:0000256" key="3">
    <source>
        <dbReference type="HAMAP-Rule" id="MF_01384"/>
    </source>
</evidence>
<accession>A0A964E485</accession>
<name>A0A964E485_9PROT</name>
<organism evidence="4 5">
    <name type="scientific">Acidisoma cellulosilyticum</name>
    <dbReference type="NCBI Taxonomy" id="2802395"/>
    <lineage>
        <taxon>Bacteria</taxon>
        <taxon>Pseudomonadati</taxon>
        <taxon>Pseudomonadota</taxon>
        <taxon>Alphaproteobacteria</taxon>
        <taxon>Acetobacterales</taxon>
        <taxon>Acidocellaceae</taxon>
        <taxon>Acidisoma</taxon>
    </lineage>
</organism>
<keyword evidence="3" id="KW-0996">Nickel insertion</keyword>
<comment type="caution">
    <text evidence="4">The sequence shown here is derived from an EMBL/GenBank/DDBJ whole genome shotgun (WGS) entry which is preliminary data.</text>
</comment>
<dbReference type="Pfam" id="PF01774">
    <property type="entry name" value="UreD"/>
    <property type="match status" value="1"/>
</dbReference>
<evidence type="ECO:0000313" key="5">
    <source>
        <dbReference type="Proteomes" id="UP000721844"/>
    </source>
</evidence>
<dbReference type="AlphaFoldDB" id="A0A964E485"/>
<evidence type="ECO:0000256" key="1">
    <source>
        <dbReference type="ARBA" id="ARBA00007177"/>
    </source>
</evidence>
<dbReference type="PANTHER" id="PTHR33643">
    <property type="entry name" value="UREASE ACCESSORY PROTEIN D"/>
    <property type="match status" value="1"/>
</dbReference>
<dbReference type="PANTHER" id="PTHR33643:SF1">
    <property type="entry name" value="UREASE ACCESSORY PROTEIN D"/>
    <property type="match status" value="1"/>
</dbReference>
<keyword evidence="3" id="KW-0963">Cytoplasm</keyword>
<comment type="subunit">
    <text evidence="3">UreD, UreF and UreG form a complex that acts as a GTP-hydrolysis-dependent molecular chaperone, activating the urease apoprotein by helping to assemble the nickel containing metallocenter of UreC. The UreE protein probably delivers the nickel.</text>
</comment>
<dbReference type="GO" id="GO:0016151">
    <property type="term" value="F:nickel cation binding"/>
    <property type="evidence" value="ECO:0007669"/>
    <property type="project" value="UniProtKB-UniRule"/>
</dbReference>
<dbReference type="InterPro" id="IPR002669">
    <property type="entry name" value="UreD"/>
</dbReference>
<reference evidence="4 5" key="1">
    <citation type="journal article" date="2021" name="Microorganisms">
        <title>Acidisoma silvae sp. nov. and Acidisomacellulosilytica sp. nov., Two Acidophilic Bacteria Isolated from Decaying Wood, Hydrolyzing Cellulose and Producing Poly-3-hydroxybutyrate.</title>
        <authorList>
            <person name="Mieszkin S."/>
            <person name="Pouder E."/>
            <person name="Uroz S."/>
            <person name="Simon-Colin C."/>
            <person name="Alain K."/>
        </authorList>
    </citation>
    <scope>NUCLEOTIDE SEQUENCE [LARGE SCALE GENOMIC DNA]</scope>
    <source>
        <strain evidence="4 5">HW T5.17</strain>
    </source>
</reference>
<evidence type="ECO:0000313" key="4">
    <source>
        <dbReference type="EMBL" id="MCB8881206.1"/>
    </source>
</evidence>
<comment type="function">
    <text evidence="3">Required for maturation of urease via the functional incorporation of the urease nickel metallocenter.</text>
</comment>
<dbReference type="GO" id="GO:0005737">
    <property type="term" value="C:cytoplasm"/>
    <property type="evidence" value="ECO:0007669"/>
    <property type="project" value="UniProtKB-SubCell"/>
</dbReference>
<keyword evidence="2 3" id="KW-0143">Chaperone</keyword>